<comment type="caution">
    <text evidence="2">The sequence shown here is derived from an EMBL/GenBank/DDBJ whole genome shotgun (WGS) entry which is preliminary data.</text>
</comment>
<dbReference type="AlphaFoldDB" id="A0A167HEX7"/>
<protein>
    <submittedName>
        <fullName evidence="2">Uncharacterized protein</fullName>
    </submittedName>
</protein>
<sequence>MLRECHEAPWFNVGPRPKTTETLQHDLGFSERTWRPPQLPEFVDWSDVKVVVSVSSHPSSPRTKPARHRQSLHGQTGLGFVRPPRFWPQTRSLSANFRSLESHCCFAEAAPVNSGQAARRSRRAQCWHTEVTYEVTQENPGLLNPSVI</sequence>
<keyword evidence="3" id="KW-1185">Reference proteome</keyword>
<dbReference type="Proteomes" id="UP000243498">
    <property type="component" value="Unassembled WGS sequence"/>
</dbReference>
<gene>
    <name evidence="2" type="ORF">NOR_02325</name>
</gene>
<evidence type="ECO:0000313" key="2">
    <source>
        <dbReference type="EMBL" id="OAA47835.1"/>
    </source>
</evidence>
<evidence type="ECO:0000313" key="3">
    <source>
        <dbReference type="Proteomes" id="UP000243498"/>
    </source>
</evidence>
<organism evidence="2 3">
    <name type="scientific">Metarhizium rileyi (strain RCEF 4871)</name>
    <name type="common">Nomuraea rileyi</name>
    <dbReference type="NCBI Taxonomy" id="1649241"/>
    <lineage>
        <taxon>Eukaryota</taxon>
        <taxon>Fungi</taxon>
        <taxon>Dikarya</taxon>
        <taxon>Ascomycota</taxon>
        <taxon>Pezizomycotina</taxon>
        <taxon>Sordariomycetes</taxon>
        <taxon>Hypocreomycetidae</taxon>
        <taxon>Hypocreales</taxon>
        <taxon>Clavicipitaceae</taxon>
        <taxon>Metarhizium</taxon>
    </lineage>
</organism>
<reference evidence="2 3" key="1">
    <citation type="journal article" date="2016" name="Genome Biol. Evol.">
        <title>Divergent and convergent evolution of fungal pathogenicity.</title>
        <authorList>
            <person name="Shang Y."/>
            <person name="Xiao G."/>
            <person name="Zheng P."/>
            <person name="Cen K."/>
            <person name="Zhan S."/>
            <person name="Wang C."/>
        </authorList>
    </citation>
    <scope>NUCLEOTIDE SEQUENCE [LARGE SCALE GENOMIC DNA]</scope>
    <source>
        <strain evidence="2 3">RCEF 4871</strain>
    </source>
</reference>
<feature type="region of interest" description="Disordered" evidence="1">
    <location>
        <begin position="55"/>
        <end position="75"/>
    </location>
</feature>
<evidence type="ECO:0000256" key="1">
    <source>
        <dbReference type="SAM" id="MobiDB-lite"/>
    </source>
</evidence>
<proteinExistence type="predicted"/>
<accession>A0A167HEX7</accession>
<name>A0A167HEX7_METRR</name>
<dbReference type="EMBL" id="AZHC01000005">
    <property type="protein sequence ID" value="OAA47835.1"/>
    <property type="molecule type" value="Genomic_DNA"/>
</dbReference>